<evidence type="ECO:0000313" key="7">
    <source>
        <dbReference type="Proteomes" id="UP000241769"/>
    </source>
</evidence>
<feature type="domain" description="LIM zinc-binding" evidence="5">
    <location>
        <begin position="373"/>
        <end position="437"/>
    </location>
</feature>
<dbReference type="Proteomes" id="UP000241769">
    <property type="component" value="Unassembled WGS sequence"/>
</dbReference>
<dbReference type="InParanoid" id="A0A2P6N280"/>
<dbReference type="PANTHER" id="PTHR24206">
    <property type="entry name" value="OS06G0237300 PROTEIN"/>
    <property type="match status" value="1"/>
</dbReference>
<keyword evidence="1 4" id="KW-0479">Metal-binding</keyword>
<dbReference type="EMBL" id="MDYQ01000242">
    <property type="protein sequence ID" value="PRP78068.1"/>
    <property type="molecule type" value="Genomic_DNA"/>
</dbReference>
<dbReference type="Gene3D" id="1.20.1410.10">
    <property type="entry name" value="I/LWEQ domain"/>
    <property type="match status" value="1"/>
</dbReference>
<dbReference type="PROSITE" id="PS50023">
    <property type="entry name" value="LIM_DOMAIN_2"/>
    <property type="match status" value="1"/>
</dbReference>
<evidence type="ECO:0000256" key="2">
    <source>
        <dbReference type="ARBA" id="ARBA00022833"/>
    </source>
</evidence>
<sequence>MGDKNTETSRIAEGLQEFINHLVNWQSLIQDLPPAASTETSIATEKEIIDAADNIHNVATKFTIAHNIPFKELLYDHTHPFVEMLERALWALFSLLSSAAARSDLCRPMKKELLSKMTVILSSACSLAEAYRDRRTDTKVSPHLTGKALMTSPLDQHMFFKRSQCTWLSMIKDATKELEEQATLRSTQSEFADEDDEFGLETEVSEETRKAIPLISDLCKCAYAMVRRADVIASHTENVADTNGKYPLNELFDLCSLVVERVDDLGSSIYEDDKEILHEAAQSLSSSLDALRSRFLNTSSESDHQTTEILEKKKQQALVGLRQWKVLCNGSEAKLMEETIQVPGEHFHKREAHFNQTQQQQQRTMPFIAQQQEKCYSCNRTVFATEKITVEETGQKKIMHKNCLRCKECNQALSLGNYSALEGQFFCKPHFKQLFATKGNYEEGFGKEKHASKWEGAAPVVATNAADKDSVLHPQGREQTCREESVIHGDT</sequence>
<organism evidence="6 7">
    <name type="scientific">Planoprotostelium fungivorum</name>
    <dbReference type="NCBI Taxonomy" id="1890364"/>
    <lineage>
        <taxon>Eukaryota</taxon>
        <taxon>Amoebozoa</taxon>
        <taxon>Evosea</taxon>
        <taxon>Variosea</taxon>
        <taxon>Cavosteliida</taxon>
        <taxon>Cavosteliaceae</taxon>
        <taxon>Planoprotostelium</taxon>
    </lineage>
</organism>
<proteinExistence type="predicted"/>
<keyword evidence="3 4" id="KW-0440">LIM domain</keyword>
<dbReference type="GO" id="GO:0046872">
    <property type="term" value="F:metal ion binding"/>
    <property type="evidence" value="ECO:0007669"/>
    <property type="project" value="UniProtKB-KW"/>
</dbReference>
<dbReference type="OrthoDB" id="6129702at2759"/>
<gene>
    <name evidence="6" type="ORF">PROFUN_14042</name>
</gene>
<reference evidence="6 7" key="1">
    <citation type="journal article" date="2018" name="Genome Biol. Evol.">
        <title>Multiple Roots of Fruiting Body Formation in Amoebozoa.</title>
        <authorList>
            <person name="Hillmann F."/>
            <person name="Forbes G."/>
            <person name="Novohradska S."/>
            <person name="Ferling I."/>
            <person name="Riege K."/>
            <person name="Groth M."/>
            <person name="Westermann M."/>
            <person name="Marz M."/>
            <person name="Spaller T."/>
            <person name="Winckler T."/>
            <person name="Schaap P."/>
            <person name="Glockner G."/>
        </authorList>
    </citation>
    <scope>NUCLEOTIDE SEQUENCE [LARGE SCALE GENOMIC DNA]</scope>
    <source>
        <strain evidence="6 7">Jena</strain>
    </source>
</reference>
<evidence type="ECO:0000313" key="6">
    <source>
        <dbReference type="EMBL" id="PRP78068.1"/>
    </source>
</evidence>
<evidence type="ECO:0000256" key="4">
    <source>
        <dbReference type="PROSITE-ProRule" id="PRU00125"/>
    </source>
</evidence>
<dbReference type="Gene3D" id="2.10.110.10">
    <property type="entry name" value="Cysteine Rich Protein"/>
    <property type="match status" value="1"/>
</dbReference>
<comment type="caution">
    <text evidence="6">The sequence shown here is derived from an EMBL/GenBank/DDBJ whole genome shotgun (WGS) entry which is preliminary data.</text>
</comment>
<dbReference type="SUPFAM" id="SSF57716">
    <property type="entry name" value="Glucocorticoid receptor-like (DNA-binding domain)"/>
    <property type="match status" value="1"/>
</dbReference>
<feature type="non-terminal residue" evidence="6">
    <location>
        <position position="491"/>
    </location>
</feature>
<evidence type="ECO:0000256" key="3">
    <source>
        <dbReference type="ARBA" id="ARBA00023038"/>
    </source>
</evidence>
<keyword evidence="2 4" id="KW-0862">Zinc</keyword>
<dbReference type="AlphaFoldDB" id="A0A2P6N280"/>
<name>A0A2P6N280_9EUKA</name>
<dbReference type="CDD" id="cd09358">
    <property type="entry name" value="LIM_Mical_like"/>
    <property type="match status" value="1"/>
</dbReference>
<accession>A0A2P6N280</accession>
<evidence type="ECO:0000259" key="5">
    <source>
        <dbReference type="PROSITE" id="PS50023"/>
    </source>
</evidence>
<evidence type="ECO:0000256" key="1">
    <source>
        <dbReference type="ARBA" id="ARBA00022723"/>
    </source>
</evidence>
<dbReference type="SMART" id="SM00132">
    <property type="entry name" value="LIM"/>
    <property type="match status" value="1"/>
</dbReference>
<keyword evidence="7" id="KW-1185">Reference proteome</keyword>
<protein>
    <submittedName>
        <fullName evidence="6">LIM-type zinc finger-containing protein</fullName>
    </submittedName>
</protein>
<dbReference type="InterPro" id="IPR001781">
    <property type="entry name" value="Znf_LIM"/>
</dbReference>
<dbReference type="Pfam" id="PF00412">
    <property type="entry name" value="LIM"/>
    <property type="match status" value="1"/>
</dbReference>